<dbReference type="InterPro" id="IPR016130">
    <property type="entry name" value="Tyr_Pase_AS"/>
</dbReference>
<dbReference type="Ensembl" id="ENSSSCT00070040500.1">
    <property type="protein sequence ID" value="ENSSSCP00070033975.1"/>
    <property type="gene ID" value="ENSSSCG00070020228.1"/>
</dbReference>
<keyword evidence="4" id="KW-0221">Differentiation</keyword>
<evidence type="ECO:0000259" key="11">
    <source>
        <dbReference type="PROSITE" id="PS50234"/>
    </source>
</evidence>
<feature type="domain" description="C2" evidence="10">
    <location>
        <begin position="495"/>
        <end position="625"/>
    </location>
</feature>
<evidence type="ECO:0000313" key="13">
    <source>
        <dbReference type="Proteomes" id="UP000314985"/>
    </source>
</evidence>
<evidence type="ECO:0000256" key="2">
    <source>
        <dbReference type="ARBA" id="ARBA00022723"/>
    </source>
</evidence>
<dbReference type="Proteomes" id="UP000314985">
    <property type="component" value="Chromosome 13"/>
</dbReference>
<dbReference type="SUPFAM" id="SSF52799">
    <property type="entry name" value="(Phosphotyrosine protein) phosphatases II"/>
    <property type="match status" value="1"/>
</dbReference>
<feature type="domain" description="C2" evidence="10">
    <location>
        <begin position="632"/>
        <end position="755"/>
    </location>
</feature>
<dbReference type="Gene3D" id="2.60.40.150">
    <property type="entry name" value="C2 domain"/>
    <property type="match status" value="2"/>
</dbReference>
<evidence type="ECO:0000313" key="12">
    <source>
        <dbReference type="Ensembl" id="ENSSSCP00070033975.1"/>
    </source>
</evidence>
<dbReference type="GO" id="GO:0005544">
    <property type="term" value="F:calcium-dependent phospholipid binding"/>
    <property type="evidence" value="ECO:0007669"/>
    <property type="project" value="InterPro"/>
</dbReference>
<dbReference type="InterPro" id="IPR000008">
    <property type="entry name" value="C2_dom"/>
</dbReference>
<dbReference type="InterPro" id="IPR029021">
    <property type="entry name" value="Prot-tyrosine_phosphatase-like"/>
</dbReference>
<dbReference type="SUPFAM" id="SSF49562">
    <property type="entry name" value="C2 domain (Calcium/lipid-binding domain, CaLB)"/>
    <property type="match status" value="2"/>
</dbReference>
<keyword evidence="3" id="KW-0677">Repeat</keyword>
<evidence type="ECO:0000256" key="5">
    <source>
        <dbReference type="ARBA" id="ARBA00022837"/>
    </source>
</evidence>
<dbReference type="FunFam" id="2.60.40.150:FF:000127">
    <property type="entry name" value="copine-9 isoform X2"/>
    <property type="match status" value="1"/>
</dbReference>
<evidence type="ECO:0000256" key="7">
    <source>
        <dbReference type="ARBA" id="ARBA00074841"/>
    </source>
</evidence>
<dbReference type="InterPro" id="IPR045052">
    <property type="entry name" value="Copine"/>
</dbReference>
<dbReference type="PANTHER" id="PTHR10857">
    <property type="entry name" value="COPINE"/>
    <property type="match status" value="1"/>
</dbReference>
<dbReference type="CDD" id="cd01459">
    <property type="entry name" value="vWA_copine_like"/>
    <property type="match status" value="1"/>
</dbReference>
<dbReference type="PROSITE" id="PS00383">
    <property type="entry name" value="TYR_PHOSPHATASE_1"/>
    <property type="match status" value="1"/>
</dbReference>
<dbReference type="AlphaFoldDB" id="A0A4X1UZZ7"/>
<protein>
    <recommendedName>
        <fullName evidence="7">Copine-9</fullName>
    </recommendedName>
    <alternativeName>
        <fullName evidence="8">Copine IX</fullName>
    </alternativeName>
</protein>
<dbReference type="InterPro" id="IPR002035">
    <property type="entry name" value="VWF_A"/>
</dbReference>
<evidence type="ECO:0000256" key="3">
    <source>
        <dbReference type="ARBA" id="ARBA00022737"/>
    </source>
</evidence>
<evidence type="ECO:0000256" key="9">
    <source>
        <dbReference type="SAM" id="MobiDB-lite"/>
    </source>
</evidence>
<accession>A0A4X1UZZ7</accession>
<dbReference type="Pfam" id="PF07002">
    <property type="entry name" value="Copine"/>
    <property type="match status" value="1"/>
</dbReference>
<keyword evidence="5" id="KW-0106">Calcium</keyword>
<dbReference type="SMART" id="SM00327">
    <property type="entry name" value="VWA"/>
    <property type="match status" value="1"/>
</dbReference>
<keyword evidence="2" id="KW-0479">Metal-binding</keyword>
<feature type="compositionally biased region" description="Pro residues" evidence="9">
    <location>
        <begin position="1036"/>
        <end position="1053"/>
    </location>
</feature>
<dbReference type="PANTHER" id="PTHR10857:SF112">
    <property type="entry name" value="COPINE-9"/>
    <property type="match status" value="1"/>
</dbReference>
<dbReference type="InterPro" id="IPR010734">
    <property type="entry name" value="Copine_C"/>
</dbReference>
<dbReference type="InterPro" id="IPR035892">
    <property type="entry name" value="C2_domain_sf"/>
</dbReference>
<evidence type="ECO:0000259" key="10">
    <source>
        <dbReference type="PROSITE" id="PS50004"/>
    </source>
</evidence>
<feature type="region of interest" description="Disordered" evidence="9">
    <location>
        <begin position="1"/>
        <end position="28"/>
    </location>
</feature>
<comment type="similarity">
    <text evidence="1">Belongs to the copine family.</text>
</comment>
<evidence type="ECO:0000256" key="1">
    <source>
        <dbReference type="ARBA" id="ARBA00009048"/>
    </source>
</evidence>
<dbReference type="PROSITE" id="PS50234">
    <property type="entry name" value="VWFA"/>
    <property type="match status" value="1"/>
</dbReference>
<dbReference type="Pfam" id="PF00168">
    <property type="entry name" value="C2"/>
    <property type="match status" value="2"/>
</dbReference>
<dbReference type="InterPro" id="IPR039803">
    <property type="entry name" value="MTMR14_PH-GRAM"/>
</dbReference>
<dbReference type="InterPro" id="IPR037768">
    <property type="entry name" value="C2B_Copine"/>
</dbReference>
<dbReference type="SUPFAM" id="SSF53300">
    <property type="entry name" value="vWA-like"/>
    <property type="match status" value="1"/>
</dbReference>
<dbReference type="GO" id="GO:0046872">
    <property type="term" value="F:metal ion binding"/>
    <property type="evidence" value="ECO:0007669"/>
    <property type="project" value="UniProtKB-KW"/>
</dbReference>
<reference evidence="12" key="2">
    <citation type="submission" date="2025-08" db="UniProtKB">
        <authorList>
            <consortium name="Ensembl"/>
        </authorList>
    </citation>
    <scope>IDENTIFICATION</scope>
</reference>
<sequence>MAGARAAAAASAGSSASSGNPQPQEPGLGELLEEFSRTQYRAKDFSGTGGSKVERIEKRCLELFGRDYCYSVIQNVNGDICGHYPQHIVFLEYESSEKEKDTFQSTVQVSKLQDLVNRSKTARCRGRFVCPVILFKGKHICRSATLAGWGELYGRTGYNYIFSGGADDAWADVEDVTEEDGALRSSDTHLFDKVRGYDIKLLRYLSVKYICDLMVENKKVKFGMNVTSSEKVDKAQRYADFTLLSIPYPGCEFFKEYKDRDYMAEGLIFNWKQDYVDAPLSIPDFLTCSLNIDWSQYQSWDLVQQTQNYLKLLLSIINSDDDSGLLVHCISGWDRTPLFISLLRLSLWADGLIHASLKPAEILYLTVAYDWFLFGHMLVDRLSKGEEIFFFCFNFLKHIISEEFSALKTQRRKSLPARDAGFTVEDICMLRRKDRGSTTSLGSDFSLVMESSPGAAGSFTYETVELVPAGAQTQAAWLAALSERETRLQEPPAASATRPAMSLSGASERSVPATKIEITVSCRNLLDLDTFSKSDPMVVLYTQSRASQEWREFGRTEVIDNTLNPDFVRKFVLDYFFEEKQNLRFDVYNVDSKTNISKPQDFLGQAFLALGEVIGGQGSRVERPLTGVPGKKCGTILLTAEELSNCRDIATMQLCANKLDKKDFFGKSDPFLVFYRSNEDGTFTICHKTEVVKNTLNPVWQPFSIPVRALCNGDYDRTVKIDVYDWDRDGSHDFIGEFTTSYRELSKAQNQFTVYEVLNPRKKCKKKKYVNSGTVTLLSFSVDSEFTFVDYIKGGTQLNFTVAIDFTASNGNPLQPTSLHYMSPYQLSAYAMALKAVGEIIQDYDSDKLFPAYGFGAKLPPEGRISHQFPLNNNDEDPNCAGIEGVLESYFQSLRTVQLYGPTYFAPVINQVARAAAKISDGSQYYVLLIITDGVISDMTQTKEAIVSASSLPMSIIIVGVGPAMFEAMEELDGDDVRVSSRGRYAERDIVQFVPFRDYVDRSGNQVLSMARLAKDVLAEIPEQLLSYMRTRDIQPRPPPPANPSPTPAPEQP</sequence>
<feature type="region of interest" description="Disordered" evidence="9">
    <location>
        <begin position="1030"/>
        <end position="1053"/>
    </location>
</feature>
<proteinExistence type="inferred from homology"/>
<reference evidence="12 13" key="1">
    <citation type="submission" date="2017-08" db="EMBL/GenBank/DDBJ databases">
        <title>USMARCv1.0.</title>
        <authorList>
            <person name="Hannum G.I."/>
            <person name="Koren S."/>
            <person name="Schroeder S.G."/>
            <person name="Chin S.C."/>
            <person name="Nonneman D.J."/>
            <person name="Becker S.A."/>
            <person name="Rosen B.D."/>
            <person name="Bickhart D.M."/>
            <person name="Putnam N.H."/>
            <person name="Green R.E."/>
            <person name="Tuggle C.K."/>
            <person name="Liu H."/>
            <person name="Rohrer G.A."/>
            <person name="Warr A."/>
            <person name="Hall R."/>
            <person name="Kim K."/>
            <person name="Hume D.A."/>
            <person name="Talbot R."/>
            <person name="Chow W."/>
            <person name="Howe K."/>
            <person name="Schwartz A.S."/>
            <person name="Watson M."/>
            <person name="Archibald A.L."/>
            <person name="Phillippy A.M."/>
            <person name="Smith T.P.L."/>
        </authorList>
    </citation>
    <scope>NUCLEOTIDE SEQUENCE [LARGE SCALE GENOMIC DNA]</scope>
</reference>
<dbReference type="GO" id="GO:0030154">
    <property type="term" value="P:cell differentiation"/>
    <property type="evidence" value="ECO:0007669"/>
    <property type="project" value="UniProtKB-KW"/>
</dbReference>
<dbReference type="SMART" id="SM00239">
    <property type="entry name" value="C2"/>
    <property type="match status" value="2"/>
</dbReference>
<name>A0A4X1UZZ7_PIG</name>
<dbReference type="FunFam" id="2.60.40.150:FF:000013">
    <property type="entry name" value="copine-9 isoform X1"/>
    <property type="match status" value="1"/>
</dbReference>
<dbReference type="CDD" id="cd04047">
    <property type="entry name" value="C2B_Copine"/>
    <property type="match status" value="1"/>
</dbReference>
<feature type="domain" description="VWFA" evidence="11">
    <location>
        <begin position="799"/>
        <end position="1000"/>
    </location>
</feature>
<evidence type="ECO:0000256" key="4">
    <source>
        <dbReference type="ARBA" id="ARBA00022782"/>
    </source>
</evidence>
<dbReference type="InterPro" id="IPR036465">
    <property type="entry name" value="vWFA_dom_sf"/>
</dbReference>
<evidence type="ECO:0000256" key="8">
    <source>
        <dbReference type="ARBA" id="ARBA00081778"/>
    </source>
</evidence>
<comment type="function">
    <text evidence="6">Probable calcium-dependent phospholipid-binding protein that may play a role in calcium-mediated intracellular processes. Plays a role in dendrite formation by melanocytes.</text>
</comment>
<evidence type="ECO:0000256" key="6">
    <source>
        <dbReference type="ARBA" id="ARBA00053866"/>
    </source>
</evidence>
<dbReference type="CDD" id="cd13213">
    <property type="entry name" value="PH-GRAM_MTMR14"/>
    <property type="match status" value="1"/>
</dbReference>
<organism evidence="12 13">
    <name type="scientific">Sus scrofa</name>
    <name type="common">Pig</name>
    <dbReference type="NCBI Taxonomy" id="9823"/>
    <lineage>
        <taxon>Eukaryota</taxon>
        <taxon>Metazoa</taxon>
        <taxon>Chordata</taxon>
        <taxon>Craniata</taxon>
        <taxon>Vertebrata</taxon>
        <taxon>Euteleostomi</taxon>
        <taxon>Mammalia</taxon>
        <taxon>Eutheria</taxon>
        <taxon>Laurasiatheria</taxon>
        <taxon>Artiodactyla</taxon>
        <taxon>Suina</taxon>
        <taxon>Suidae</taxon>
        <taxon>Sus</taxon>
    </lineage>
</organism>
<dbReference type="CDD" id="cd04048">
    <property type="entry name" value="C2A_Copine"/>
    <property type="match status" value="1"/>
</dbReference>
<dbReference type="Gene3D" id="3.90.190.10">
    <property type="entry name" value="Protein tyrosine phosphatase superfamily"/>
    <property type="match status" value="1"/>
</dbReference>
<dbReference type="PROSITE" id="PS50004">
    <property type="entry name" value="C2"/>
    <property type="match status" value="2"/>
</dbReference>